<reference evidence="1 2" key="1">
    <citation type="submission" date="2024-02" db="EMBL/GenBank/DDBJ databases">
        <title>A draft genome for the cacao thread blight pathogen Marasmius crinis-equi.</title>
        <authorList>
            <person name="Cohen S.P."/>
            <person name="Baruah I.K."/>
            <person name="Amoako-Attah I."/>
            <person name="Bukari Y."/>
            <person name="Meinhardt L.W."/>
            <person name="Bailey B.A."/>
        </authorList>
    </citation>
    <scope>NUCLEOTIDE SEQUENCE [LARGE SCALE GENOMIC DNA]</scope>
    <source>
        <strain evidence="1 2">GH-76</strain>
    </source>
</reference>
<evidence type="ECO:0000313" key="2">
    <source>
        <dbReference type="Proteomes" id="UP001465976"/>
    </source>
</evidence>
<comment type="caution">
    <text evidence="1">The sequence shown here is derived from an EMBL/GenBank/DDBJ whole genome shotgun (WGS) entry which is preliminary data.</text>
</comment>
<accession>A0ABR3EL59</accession>
<keyword evidence="2" id="KW-1185">Reference proteome</keyword>
<name>A0ABR3EL59_9AGAR</name>
<proteinExistence type="predicted"/>
<dbReference type="Proteomes" id="UP001465976">
    <property type="component" value="Unassembled WGS sequence"/>
</dbReference>
<evidence type="ECO:0000313" key="1">
    <source>
        <dbReference type="EMBL" id="KAL0563624.1"/>
    </source>
</evidence>
<sequence length="253" mass="29392">MILHGLLARTKAPSLARLLREGGPFDKRWKRDTRGQIFSALLFRGILYDTDAMRYEPDSFYFKDYEEWRAFRSRKDPKTNKAKPEAYFCNPGAYGATKGRKTQNAKEFWEDALILSEELKRHLDKDGKRPFVDVLDIIKKKLDRDGQYNRKRFYTFGSLSGYLLCVDLAEAGLISPPSLEQVADIVAQLDRGWCSALRALGCVDERVVLREEFITTFNFLDARLTGDHKRALGWNFFVFEHGGCKYIRFYRAD</sequence>
<organism evidence="1 2">
    <name type="scientific">Marasmius crinis-equi</name>
    <dbReference type="NCBI Taxonomy" id="585013"/>
    <lineage>
        <taxon>Eukaryota</taxon>
        <taxon>Fungi</taxon>
        <taxon>Dikarya</taxon>
        <taxon>Basidiomycota</taxon>
        <taxon>Agaricomycotina</taxon>
        <taxon>Agaricomycetes</taxon>
        <taxon>Agaricomycetidae</taxon>
        <taxon>Agaricales</taxon>
        <taxon>Marasmiineae</taxon>
        <taxon>Marasmiaceae</taxon>
        <taxon>Marasmius</taxon>
    </lineage>
</organism>
<protein>
    <submittedName>
        <fullName evidence="1">Uncharacterized protein</fullName>
    </submittedName>
</protein>
<gene>
    <name evidence="1" type="ORF">V5O48_018442</name>
</gene>
<dbReference type="EMBL" id="JBAHYK010003341">
    <property type="protein sequence ID" value="KAL0563624.1"/>
    <property type="molecule type" value="Genomic_DNA"/>
</dbReference>